<evidence type="ECO:0000256" key="2">
    <source>
        <dbReference type="SAM" id="SignalP"/>
    </source>
</evidence>
<feature type="compositionally biased region" description="Low complexity" evidence="1">
    <location>
        <begin position="424"/>
        <end position="447"/>
    </location>
</feature>
<accession>A0A0P6WX23</accession>
<dbReference type="Proteomes" id="UP000050417">
    <property type="component" value="Unassembled WGS sequence"/>
</dbReference>
<dbReference type="PROSITE" id="PS51257">
    <property type="entry name" value="PROKAR_LIPOPROTEIN"/>
    <property type="match status" value="1"/>
</dbReference>
<keyword evidence="4" id="KW-1185">Reference proteome</keyword>
<evidence type="ECO:0000313" key="4">
    <source>
        <dbReference type="Proteomes" id="UP000050417"/>
    </source>
</evidence>
<evidence type="ECO:0000313" key="3">
    <source>
        <dbReference type="EMBL" id="KPL74824.1"/>
    </source>
</evidence>
<name>A0A0P6WX23_9CHLR</name>
<dbReference type="STRING" id="1134406.ADN00_13365"/>
<comment type="caution">
    <text evidence="3">The sequence shown here is derived from an EMBL/GenBank/DDBJ whole genome shotgun (WGS) entry which is preliminary data.</text>
</comment>
<dbReference type="Pfam" id="PF14262">
    <property type="entry name" value="Cthe_2159"/>
    <property type="match status" value="1"/>
</dbReference>
<dbReference type="InterPro" id="IPR025584">
    <property type="entry name" value="Cthe_2159"/>
</dbReference>
<gene>
    <name evidence="3" type="ORF">ADN00_13365</name>
</gene>
<dbReference type="PATRIC" id="fig|1134406.4.peg.1157"/>
<dbReference type="OrthoDB" id="9812829at2"/>
<reference evidence="3 4" key="1">
    <citation type="submission" date="2015-07" db="EMBL/GenBank/DDBJ databases">
        <title>Genome sequence of Ornatilinea apprima DSM 23815.</title>
        <authorList>
            <person name="Hemp J."/>
            <person name="Ward L.M."/>
            <person name="Pace L.A."/>
            <person name="Fischer W.W."/>
        </authorList>
    </citation>
    <scope>NUCLEOTIDE SEQUENCE [LARGE SCALE GENOMIC DNA]</scope>
    <source>
        <strain evidence="3 4">P3M-1</strain>
    </source>
</reference>
<evidence type="ECO:0000256" key="1">
    <source>
        <dbReference type="SAM" id="MobiDB-lite"/>
    </source>
</evidence>
<evidence type="ECO:0008006" key="5">
    <source>
        <dbReference type="Google" id="ProtNLM"/>
    </source>
</evidence>
<keyword evidence="2" id="KW-0732">Signal</keyword>
<dbReference type="EMBL" id="LGCL01000031">
    <property type="protein sequence ID" value="KPL74824.1"/>
    <property type="molecule type" value="Genomic_DNA"/>
</dbReference>
<feature type="chain" id="PRO_5006132689" description="Dockerin type 1" evidence="2">
    <location>
        <begin position="26"/>
        <end position="640"/>
    </location>
</feature>
<sequence>MKKSLYTILIGLIILSLAACSPAAAALTTTTTTVESGEAASAQASTTDPASPAASAEAAQQVTLAETHDDPADTIWDSTDVIQVFLNGSGIDTDAAGVEVNGSTLTIRAAGTYRLSGTLDDGQVIVNTDDEETVRLILDNASLHSSTSAPLYIQNAQKTVIILAENSQNTISDGSEYVFESAEEDEPNAALFSKADLTIAGSGSLTVTASYNDGIASKDGLILESGTITVQAVDDGIRGKDYLVIKDANITISAQGDGLKADNEEDASKGYILIQDGAFKITSNGDAVTAQSSLRILGGDFNITTSQLAEAALSAEETPSTKGLKSAADLTIEDGTFYLQTSDDALHSNANLVVNGGVFAIAAGDDAMHADTTLTINAGEINVTESYEGLESAVITINDGTIQITASDDGINVAGGMDGSGMTPGANPGRPQRPAGGPGALPADGQQPAQGQVFADTFNYSGSYYLYIHGGTITVDAQGDGLDANGAIEMTGGLVIVNGPTEQMNGALDYDGEFNITGGQLVAAGSAGMVQAPSASSSLNSVLIFFDTTLPAGTLIHIQDSTGQSVLDFTPTKQLQSLVFTSPALAQGETYTLFSGGSVSGETANGITQGGTYTPGEEVASFSIASAVTTVGSVENRPMR</sequence>
<protein>
    <recommendedName>
        <fullName evidence="5">Dockerin type 1</fullName>
    </recommendedName>
</protein>
<dbReference type="AlphaFoldDB" id="A0A0P6WX23"/>
<proteinExistence type="predicted"/>
<feature type="signal peptide" evidence="2">
    <location>
        <begin position="1"/>
        <end position="25"/>
    </location>
</feature>
<feature type="region of interest" description="Disordered" evidence="1">
    <location>
        <begin position="413"/>
        <end position="447"/>
    </location>
</feature>
<dbReference type="RefSeq" id="WP_075063521.1">
    <property type="nucleotide sequence ID" value="NZ_LGCL01000031.1"/>
</dbReference>
<organism evidence="3 4">
    <name type="scientific">Ornatilinea apprima</name>
    <dbReference type="NCBI Taxonomy" id="1134406"/>
    <lineage>
        <taxon>Bacteria</taxon>
        <taxon>Bacillati</taxon>
        <taxon>Chloroflexota</taxon>
        <taxon>Anaerolineae</taxon>
        <taxon>Anaerolineales</taxon>
        <taxon>Anaerolineaceae</taxon>
        <taxon>Ornatilinea</taxon>
    </lineage>
</organism>